<name>A0ACB6RF02_9PLEO</name>
<proteinExistence type="predicted"/>
<protein>
    <submittedName>
        <fullName evidence="1">Uncharacterized protein</fullName>
    </submittedName>
</protein>
<evidence type="ECO:0000313" key="1">
    <source>
        <dbReference type="EMBL" id="KAF2477824.1"/>
    </source>
</evidence>
<dbReference type="Proteomes" id="UP000799755">
    <property type="component" value="Unassembled WGS sequence"/>
</dbReference>
<evidence type="ECO:0000313" key="2">
    <source>
        <dbReference type="Proteomes" id="UP000799755"/>
    </source>
</evidence>
<sequence>MDERMSSVLELDLGTPPPATKSSGVGEDGNDDDSRYGNIPIKLGSPRTNPRIDEYMAFPTPEVLRPGVEKLGEGVGEQSNWAEDLEADLEMVVMRLEQLADDEFKADGSKSPREYYLQRLRAVLGDKGRRFPVKVSEKKLKK</sequence>
<reference evidence="1" key="1">
    <citation type="journal article" date="2020" name="Stud. Mycol.">
        <title>101 Dothideomycetes genomes: a test case for predicting lifestyles and emergence of pathogens.</title>
        <authorList>
            <person name="Haridas S."/>
            <person name="Albert R."/>
            <person name="Binder M."/>
            <person name="Bloem J."/>
            <person name="Labutti K."/>
            <person name="Salamov A."/>
            <person name="Andreopoulos B."/>
            <person name="Baker S."/>
            <person name="Barry K."/>
            <person name="Bills G."/>
            <person name="Bluhm B."/>
            <person name="Cannon C."/>
            <person name="Castanera R."/>
            <person name="Culley D."/>
            <person name="Daum C."/>
            <person name="Ezra D."/>
            <person name="Gonzalez J."/>
            <person name="Henrissat B."/>
            <person name="Kuo A."/>
            <person name="Liang C."/>
            <person name="Lipzen A."/>
            <person name="Lutzoni F."/>
            <person name="Magnuson J."/>
            <person name="Mondo S."/>
            <person name="Nolan M."/>
            <person name="Ohm R."/>
            <person name="Pangilinan J."/>
            <person name="Park H.-J."/>
            <person name="Ramirez L."/>
            <person name="Alfaro M."/>
            <person name="Sun H."/>
            <person name="Tritt A."/>
            <person name="Yoshinaga Y."/>
            <person name="Zwiers L.-H."/>
            <person name="Turgeon B."/>
            <person name="Goodwin S."/>
            <person name="Spatafora J."/>
            <person name="Crous P."/>
            <person name="Grigoriev I."/>
        </authorList>
    </citation>
    <scope>NUCLEOTIDE SEQUENCE</scope>
    <source>
        <strain evidence="1">ATCC 200398</strain>
    </source>
</reference>
<dbReference type="EMBL" id="MU003492">
    <property type="protein sequence ID" value="KAF2477824.1"/>
    <property type="molecule type" value="Genomic_DNA"/>
</dbReference>
<gene>
    <name evidence="1" type="ORF">BDR25DRAFT_299602</name>
</gene>
<accession>A0ACB6RF02</accession>
<comment type="caution">
    <text evidence="1">The sequence shown here is derived from an EMBL/GenBank/DDBJ whole genome shotgun (WGS) entry which is preliminary data.</text>
</comment>
<organism evidence="1 2">
    <name type="scientific">Lindgomyces ingoldianus</name>
    <dbReference type="NCBI Taxonomy" id="673940"/>
    <lineage>
        <taxon>Eukaryota</taxon>
        <taxon>Fungi</taxon>
        <taxon>Dikarya</taxon>
        <taxon>Ascomycota</taxon>
        <taxon>Pezizomycotina</taxon>
        <taxon>Dothideomycetes</taxon>
        <taxon>Pleosporomycetidae</taxon>
        <taxon>Pleosporales</taxon>
        <taxon>Lindgomycetaceae</taxon>
        <taxon>Lindgomyces</taxon>
    </lineage>
</organism>
<keyword evidence="2" id="KW-1185">Reference proteome</keyword>